<accession>A0ABR7HL72</accession>
<proteinExistence type="predicted"/>
<evidence type="ECO:0000313" key="2">
    <source>
        <dbReference type="EMBL" id="MBC5728222.1"/>
    </source>
</evidence>
<dbReference type="InterPro" id="IPR011049">
    <property type="entry name" value="Serralysin-like_metalloprot_C"/>
</dbReference>
<dbReference type="InterPro" id="IPR018511">
    <property type="entry name" value="Hemolysin-typ_Ca-bd_CS"/>
</dbReference>
<dbReference type="InterPro" id="IPR010566">
    <property type="entry name" value="Haemolys_ca-bd"/>
</dbReference>
<comment type="caution">
    <text evidence="2">The sequence shown here is derived from an EMBL/GenBank/DDBJ whole genome shotgun (WGS) entry which is preliminary data.</text>
</comment>
<dbReference type="Pfam" id="PF06594">
    <property type="entry name" value="HCBP_related"/>
    <property type="match status" value="2"/>
</dbReference>
<dbReference type="RefSeq" id="WP_279287574.1">
    <property type="nucleotide sequence ID" value="NZ_JACOPS010000002.1"/>
</dbReference>
<evidence type="ECO:0000259" key="1">
    <source>
        <dbReference type="Pfam" id="PF06594"/>
    </source>
</evidence>
<gene>
    <name evidence="2" type="ORF">H8R91_06775</name>
</gene>
<keyword evidence="3" id="KW-1185">Reference proteome</keyword>
<dbReference type="PROSITE" id="PS00330">
    <property type="entry name" value="HEMOLYSIN_CALCIUM"/>
    <property type="match status" value="5"/>
</dbReference>
<sequence>MSNGFSFDTTKFVLDEVKKEALKTAMEELVEQKVANAITLNSGVDVQELIIEIIKATAATVFDNTILSDKNCETIFLWVKGYAPIFDFDAPELDIHGLTNGEKLVTAVDIAANAASLTAKCNDLKECSDSEYFKKVKDITNAFLEFAESMAVAIPLVGDYIGFVIECVSNAFESQYDYIVQDKTRTDTAIAELALLEGGDKCSLFYLLSQTNLLLDKNAMVMFGLKKMNIDRASLMLNTCSEDLSYEEWLDFIDKKYNLITDADELRKYCKTELEKQGYNFNGMTVEEIGEKLRTGDGFEIKSADAIVNYAINTYLSVSSAQRLRVDPLIIDLDKNGFELTDVENGVHFDMDRNGIDEKTGWITGADAFLALDRNGDGIINDSGELFGDRTYLKNGNYANSGFQALAEYDDDLNGIINAHDEVYNRLLLWQDKNNDGISTEDELMSLSNAGISAINLGYESVNSTDEESGSLLANISSVVFDDGSETAVGEFKFNLNKIDTADNIKIDISDEIKNLPDVRAVGNVHSLHYEMAMDSSGTLTSLVKQFTESTNFADRKSILTDILYFICDASDIAPSSRGSYIDARQVAVIEKMTAEDFYSVQTGSNVNSAAAVVLKKAYEDLFNAYYIDLIYDGIKESLNFINVNTDENGNTTYDISFFSSYANFQLNYGIITETQLADIATFLSFNNKSAFLDFKEYFQNINPSYANTIIDFSTGIVGTDDNDTLSASTENNLVFGKGGNDTISGSGGNDILDGGEGNDYLYGGYGDDTYIFNKGYGTDVINDYNGLDTVKFGEGISPEDIAFVKNGNNLEICIKGTDDKVIIQYYFNNDNYSNFRYSFSDGTTWVKEDITAMLRVVKGTDSNDSLNAIYNNSELYGYGGNDTISGSGGNDIIDGGEGDDYLYGGYGNDILDGGKGNDYLYGGEGDDTYIFNKGYGTDVINDYNGLDTVKFGEGISPEDIAFVKNGNNLEICIKGTDDKVIIQYYFNNDNYSNFRYSFSDGTTW</sequence>
<reference evidence="2 3" key="1">
    <citation type="submission" date="2020-08" db="EMBL/GenBank/DDBJ databases">
        <title>Genome public.</title>
        <authorList>
            <person name="Liu C."/>
            <person name="Sun Q."/>
        </authorList>
    </citation>
    <scope>NUCLEOTIDE SEQUENCE [LARGE SCALE GENOMIC DNA]</scope>
    <source>
        <strain evidence="2 3">NSJ-71</strain>
    </source>
</reference>
<feature type="domain" description="Haemolysin-type calcium binding-related" evidence="1">
    <location>
        <begin position="810"/>
        <end position="847"/>
    </location>
</feature>
<dbReference type="Pfam" id="PF00353">
    <property type="entry name" value="HemolysinCabind"/>
    <property type="match status" value="2"/>
</dbReference>
<name>A0ABR7HL72_9FIRM</name>
<feature type="non-terminal residue" evidence="2">
    <location>
        <position position="1005"/>
    </location>
</feature>
<evidence type="ECO:0000313" key="3">
    <source>
        <dbReference type="Proteomes" id="UP000636755"/>
    </source>
</evidence>
<dbReference type="PRINTS" id="PR00313">
    <property type="entry name" value="CABNDNGRPT"/>
</dbReference>
<feature type="domain" description="Haemolysin-type calcium binding-related" evidence="1">
    <location>
        <begin position="969"/>
        <end position="1005"/>
    </location>
</feature>
<dbReference type="PANTHER" id="PTHR39431:SF1">
    <property type="entry name" value="FRPA_C-RELATED PROTEIN"/>
    <property type="match status" value="1"/>
</dbReference>
<dbReference type="Proteomes" id="UP000636755">
    <property type="component" value="Unassembled WGS sequence"/>
</dbReference>
<dbReference type="Gene3D" id="2.150.10.10">
    <property type="entry name" value="Serralysin-like metalloprotease, C-terminal"/>
    <property type="match status" value="2"/>
</dbReference>
<protein>
    <recommendedName>
        <fullName evidence="1">Haemolysin-type calcium binding-related domain-containing protein</fullName>
    </recommendedName>
</protein>
<dbReference type="PANTHER" id="PTHR39431">
    <property type="entry name" value="FRPA/C-RELATED PROTEIN"/>
    <property type="match status" value="1"/>
</dbReference>
<dbReference type="EMBL" id="JACOPS010000002">
    <property type="protein sequence ID" value="MBC5728222.1"/>
    <property type="molecule type" value="Genomic_DNA"/>
</dbReference>
<dbReference type="SUPFAM" id="SSF51120">
    <property type="entry name" value="beta-Roll"/>
    <property type="match status" value="2"/>
</dbReference>
<organism evidence="2 3">
    <name type="scientific">Ruminococcus intestinalis</name>
    <dbReference type="NCBI Taxonomy" id="2763066"/>
    <lineage>
        <taxon>Bacteria</taxon>
        <taxon>Bacillati</taxon>
        <taxon>Bacillota</taxon>
        <taxon>Clostridia</taxon>
        <taxon>Eubacteriales</taxon>
        <taxon>Oscillospiraceae</taxon>
        <taxon>Ruminococcus</taxon>
    </lineage>
</organism>
<dbReference type="InterPro" id="IPR001343">
    <property type="entry name" value="Hemolysn_Ca-bd"/>
</dbReference>